<dbReference type="RefSeq" id="WP_145234612.1">
    <property type="nucleotide sequence ID" value="NZ_CP036273.1"/>
</dbReference>
<evidence type="ECO:0000313" key="8">
    <source>
        <dbReference type="Proteomes" id="UP000319576"/>
    </source>
</evidence>
<evidence type="ECO:0000259" key="3">
    <source>
        <dbReference type="Pfam" id="PF13808"/>
    </source>
</evidence>
<feature type="region of interest" description="Disordered" evidence="1">
    <location>
        <begin position="218"/>
        <end position="252"/>
    </location>
</feature>
<dbReference type="KEGG" id="uli:ETAA1_08620"/>
<evidence type="ECO:0000313" key="4">
    <source>
        <dbReference type="EMBL" id="QDU18962.1"/>
    </source>
</evidence>
<evidence type="ECO:0000313" key="6">
    <source>
        <dbReference type="EMBL" id="QDU22022.1"/>
    </source>
</evidence>
<proteinExistence type="predicted"/>
<dbReference type="Pfam" id="PF01609">
    <property type="entry name" value="DDE_Tnp_1"/>
    <property type="match status" value="1"/>
</dbReference>
<evidence type="ECO:0000256" key="1">
    <source>
        <dbReference type="SAM" id="MobiDB-lite"/>
    </source>
</evidence>
<evidence type="ECO:0000259" key="2">
    <source>
        <dbReference type="Pfam" id="PF01609"/>
    </source>
</evidence>
<dbReference type="KEGG" id="uli:ETAA1_34560"/>
<feature type="compositionally biased region" description="Basic residues" evidence="1">
    <location>
        <begin position="242"/>
        <end position="252"/>
    </location>
</feature>
<dbReference type="Pfam" id="PF13808">
    <property type="entry name" value="DDE_Tnp_1_assoc"/>
    <property type="match status" value="1"/>
</dbReference>
<dbReference type="EMBL" id="CP036273">
    <property type="protein sequence ID" value="QDU21489.1"/>
    <property type="molecule type" value="Genomic_DNA"/>
</dbReference>
<dbReference type="EMBL" id="CP036273">
    <property type="protein sequence ID" value="QDU18962.1"/>
    <property type="molecule type" value="Genomic_DNA"/>
</dbReference>
<keyword evidence="8" id="KW-1185">Reference proteome</keyword>
<dbReference type="NCBIfam" id="NF033564">
    <property type="entry name" value="transpos_ISAs1"/>
    <property type="match status" value="1"/>
</dbReference>
<evidence type="ECO:0000313" key="7">
    <source>
        <dbReference type="EMBL" id="QDU23934.1"/>
    </source>
</evidence>
<name>A0A517XVH7_9BACT</name>
<dbReference type="PANTHER" id="PTHR30298:SF0">
    <property type="entry name" value="PROTEIN YBFL-RELATED"/>
    <property type="match status" value="1"/>
</dbReference>
<protein>
    <submittedName>
        <fullName evidence="5">Uncharacterized protein</fullName>
    </submittedName>
</protein>
<feature type="domain" description="H repeat-associated protein N-terminal" evidence="3">
    <location>
        <begin position="10"/>
        <end position="97"/>
    </location>
</feature>
<sequence>MSPTSDSLVAAFRQLTDPRHRRGVRHPFAGLLSVVFLGLLSRHPDFASLARWAKRHWPALREAFGLTRPYAPHATTYSRAAAAFSIDEFRGALAGWLARVMADAPTAAAVDGKTSKQAHDADGDPIHVLNVFAHDARVCLADWPIGDGKETEPEVLKAHLDELFAAWPSLRVLTGDALFCQRPLARAIVEAGRDYVLAVKDNQPDLHETIRAAFADATPASASATARGKNAGRSRPGGSGATRRRRTTPARR</sequence>
<dbReference type="InterPro" id="IPR051698">
    <property type="entry name" value="Transposase_11-like"/>
</dbReference>
<dbReference type="GO" id="GO:0006313">
    <property type="term" value="P:DNA transposition"/>
    <property type="evidence" value="ECO:0007669"/>
    <property type="project" value="InterPro"/>
</dbReference>
<feature type="domain" description="Transposase IS4-like" evidence="2">
    <location>
        <begin position="140"/>
        <end position="205"/>
    </location>
</feature>
<dbReference type="OrthoDB" id="264746at2"/>
<dbReference type="GO" id="GO:0004803">
    <property type="term" value="F:transposase activity"/>
    <property type="evidence" value="ECO:0007669"/>
    <property type="project" value="InterPro"/>
</dbReference>
<organism evidence="5 8">
    <name type="scientific">Urbifossiella limnaea</name>
    <dbReference type="NCBI Taxonomy" id="2528023"/>
    <lineage>
        <taxon>Bacteria</taxon>
        <taxon>Pseudomonadati</taxon>
        <taxon>Planctomycetota</taxon>
        <taxon>Planctomycetia</taxon>
        <taxon>Gemmatales</taxon>
        <taxon>Gemmataceae</taxon>
        <taxon>Urbifossiella</taxon>
    </lineage>
</organism>
<dbReference type="KEGG" id="uli:ETAA1_59450"/>
<reference evidence="5 8" key="1">
    <citation type="submission" date="2019-02" db="EMBL/GenBank/DDBJ databases">
        <title>Deep-cultivation of Planctomycetes and their phenomic and genomic characterization uncovers novel biology.</title>
        <authorList>
            <person name="Wiegand S."/>
            <person name="Jogler M."/>
            <person name="Boedeker C."/>
            <person name="Pinto D."/>
            <person name="Vollmers J."/>
            <person name="Rivas-Marin E."/>
            <person name="Kohn T."/>
            <person name="Peeters S.H."/>
            <person name="Heuer A."/>
            <person name="Rast P."/>
            <person name="Oberbeckmann S."/>
            <person name="Bunk B."/>
            <person name="Jeske O."/>
            <person name="Meyerdierks A."/>
            <person name="Storesund J.E."/>
            <person name="Kallscheuer N."/>
            <person name="Luecker S."/>
            <person name="Lage O.M."/>
            <person name="Pohl T."/>
            <person name="Merkel B.J."/>
            <person name="Hornburger P."/>
            <person name="Mueller R.-W."/>
            <person name="Bruemmer F."/>
            <person name="Labrenz M."/>
            <person name="Spormann A.M."/>
            <person name="Op den Camp H."/>
            <person name="Overmann J."/>
            <person name="Amann R."/>
            <person name="Jetten M.S.M."/>
            <person name="Mascher T."/>
            <person name="Medema M.H."/>
            <person name="Devos D.P."/>
            <person name="Kaster A.-K."/>
            <person name="Ovreas L."/>
            <person name="Rohde M."/>
            <person name="Galperin M.Y."/>
            <person name="Jogler C."/>
        </authorList>
    </citation>
    <scope>NUCLEOTIDE SEQUENCE [LARGE SCALE GENOMIC DNA]</scope>
    <source>
        <strain evidence="5 8">ETA_A1</strain>
    </source>
</reference>
<accession>A0A517XVH7</accession>
<dbReference type="Proteomes" id="UP000319576">
    <property type="component" value="Chromosome"/>
</dbReference>
<dbReference type="GO" id="GO:0003677">
    <property type="term" value="F:DNA binding"/>
    <property type="evidence" value="ECO:0007669"/>
    <property type="project" value="InterPro"/>
</dbReference>
<dbReference type="PANTHER" id="PTHR30298">
    <property type="entry name" value="H REPEAT-ASSOCIATED PREDICTED TRANSPOSASE"/>
    <property type="match status" value="1"/>
</dbReference>
<dbReference type="InterPro" id="IPR047647">
    <property type="entry name" value="ISAs1_transpos"/>
</dbReference>
<dbReference type="EMBL" id="CP036273">
    <property type="protein sequence ID" value="QDU22022.1"/>
    <property type="molecule type" value="Genomic_DNA"/>
</dbReference>
<evidence type="ECO:0000313" key="5">
    <source>
        <dbReference type="EMBL" id="QDU21489.1"/>
    </source>
</evidence>
<dbReference type="KEGG" id="uli:ETAA1_39970"/>
<dbReference type="InterPro" id="IPR002559">
    <property type="entry name" value="Transposase_11"/>
</dbReference>
<feature type="compositionally biased region" description="Low complexity" evidence="1">
    <location>
        <begin position="218"/>
        <end position="234"/>
    </location>
</feature>
<dbReference type="AlphaFoldDB" id="A0A517XVH7"/>
<gene>
    <name evidence="4" type="ORF">ETAA1_08620</name>
    <name evidence="5" type="ORF">ETAA1_34560</name>
    <name evidence="6" type="ORF">ETAA1_39970</name>
    <name evidence="7" type="ORF">ETAA1_59450</name>
</gene>
<dbReference type="EMBL" id="CP036273">
    <property type="protein sequence ID" value="QDU23934.1"/>
    <property type="molecule type" value="Genomic_DNA"/>
</dbReference>
<dbReference type="InterPro" id="IPR032806">
    <property type="entry name" value="YbfD_N"/>
</dbReference>